<evidence type="ECO:0000313" key="2">
    <source>
        <dbReference type="Proteomes" id="UP000573599"/>
    </source>
</evidence>
<evidence type="ECO:0000313" key="1">
    <source>
        <dbReference type="EMBL" id="NYG08345.1"/>
    </source>
</evidence>
<accession>A0A852WQ47</accession>
<protein>
    <submittedName>
        <fullName evidence="1">Uncharacterized protein</fullName>
    </submittedName>
</protein>
<sequence length="107" mass="11323">MGKWLVGGVAILSLGGLIGYGVGRDAAQPMWLTGSAHVSTMGRQASFVADGWSYGFMGSVSWIDAQGVMHMDGWPDCLTDQTKSARFEAESQAVDVIGKPVLAVDCR</sequence>
<gene>
    <name evidence="1" type="ORF">BJ986_002832</name>
</gene>
<comment type="caution">
    <text evidence="1">The sequence shown here is derived from an EMBL/GenBank/DDBJ whole genome shotgun (WGS) entry which is preliminary data.</text>
</comment>
<name>A0A852WQ47_9MICO</name>
<organism evidence="1 2">
    <name type="scientific">Pedococcus badiiscoriae</name>
    <dbReference type="NCBI Taxonomy" id="642776"/>
    <lineage>
        <taxon>Bacteria</taxon>
        <taxon>Bacillati</taxon>
        <taxon>Actinomycetota</taxon>
        <taxon>Actinomycetes</taxon>
        <taxon>Micrococcales</taxon>
        <taxon>Intrasporangiaceae</taxon>
        <taxon>Pedococcus</taxon>
    </lineage>
</organism>
<dbReference type="Proteomes" id="UP000573599">
    <property type="component" value="Unassembled WGS sequence"/>
</dbReference>
<proteinExistence type="predicted"/>
<reference evidence="1 2" key="1">
    <citation type="submission" date="2020-07" db="EMBL/GenBank/DDBJ databases">
        <title>Sequencing the genomes of 1000 actinobacteria strains.</title>
        <authorList>
            <person name="Klenk H.-P."/>
        </authorList>
    </citation>
    <scope>NUCLEOTIDE SEQUENCE [LARGE SCALE GENOMIC DNA]</scope>
    <source>
        <strain evidence="1 2">DSM 23987</strain>
    </source>
</reference>
<dbReference type="EMBL" id="JACCAB010000001">
    <property type="protein sequence ID" value="NYG08345.1"/>
    <property type="molecule type" value="Genomic_DNA"/>
</dbReference>
<dbReference type="AlphaFoldDB" id="A0A852WQ47"/>
<dbReference type="RefSeq" id="WP_179422696.1">
    <property type="nucleotide sequence ID" value="NZ_JACCAB010000001.1"/>
</dbReference>
<keyword evidence="2" id="KW-1185">Reference proteome</keyword>